<evidence type="ECO:0000256" key="1">
    <source>
        <dbReference type="ARBA" id="ARBA00009477"/>
    </source>
</evidence>
<dbReference type="SUPFAM" id="SSF111369">
    <property type="entry name" value="HlyD-like secretion proteins"/>
    <property type="match status" value="1"/>
</dbReference>
<dbReference type="Gene3D" id="2.40.420.20">
    <property type="match status" value="1"/>
</dbReference>
<evidence type="ECO:0000313" key="2">
    <source>
        <dbReference type="EMBL" id="TWT95807.1"/>
    </source>
</evidence>
<dbReference type="Proteomes" id="UP000317421">
    <property type="component" value="Unassembled WGS sequence"/>
</dbReference>
<dbReference type="NCBIfam" id="TIGR01730">
    <property type="entry name" value="RND_mfp"/>
    <property type="match status" value="1"/>
</dbReference>
<keyword evidence="3" id="KW-1185">Reference proteome</keyword>
<comment type="similarity">
    <text evidence="1">Belongs to the membrane fusion protein (MFP) (TC 8.A.1) family.</text>
</comment>
<dbReference type="AlphaFoldDB" id="A0A5C6A8S7"/>
<dbReference type="Gene3D" id="1.10.287.470">
    <property type="entry name" value="Helix hairpin bin"/>
    <property type="match status" value="1"/>
</dbReference>
<dbReference type="GO" id="GO:0015562">
    <property type="term" value="F:efflux transmembrane transporter activity"/>
    <property type="evidence" value="ECO:0007669"/>
    <property type="project" value="TreeGrafter"/>
</dbReference>
<dbReference type="PROSITE" id="PS51257">
    <property type="entry name" value="PROKAR_LIPOPROTEIN"/>
    <property type="match status" value="1"/>
</dbReference>
<gene>
    <name evidence="2" type="primary">ttgA</name>
    <name evidence="2" type="ORF">Pla108_28840</name>
</gene>
<dbReference type="OrthoDB" id="9791520at2"/>
<dbReference type="Gene3D" id="2.40.50.100">
    <property type="match status" value="1"/>
</dbReference>
<dbReference type="Gene3D" id="2.40.30.170">
    <property type="match status" value="1"/>
</dbReference>
<name>A0A5C6A8S7_9BACT</name>
<dbReference type="RefSeq" id="WP_146445622.1">
    <property type="nucleotide sequence ID" value="NZ_SJPR01000004.1"/>
</dbReference>
<dbReference type="GO" id="GO:1990281">
    <property type="term" value="C:efflux pump complex"/>
    <property type="evidence" value="ECO:0007669"/>
    <property type="project" value="TreeGrafter"/>
</dbReference>
<sequence>MTQRLARLGRFTFLVLLTIGAACAMWYVSQKSNESDVIAAAADIEPPRLAAQPRTLVKAVAVEPALRDVVVRYSGKIQAWETYSLGFEIGGRVATLGVNARGEPLDDGDRVEAGQVLARLDDRVLRARVAEAIANFEMAASDVERNRRARAAITDSEFQNAITLRAQAQAAQEVTQKNLEDSVLLSPVSGVIARRLVEAGESVNPNETIYEVVENDRLRLVVNVPEARVRELELRRRQVTEARRKGLDAADPESGVFRAHVRLEGADLYGADWPAIEAQVYRVAQRADTVTGLFEVEVVVDNDSGLLRPGMVATAEIVTDRVLAYSAPESAVLFRSGQTYLFTVEDDPVTMPVMFWDVGESQVQRARRVNLDRWIDQGESILIPADATSLGPVVTRGQERLRDGQLVRVTADDTEPAVLSRASVTQQK</sequence>
<accession>A0A5C6A8S7</accession>
<dbReference type="InterPro" id="IPR006143">
    <property type="entry name" value="RND_pump_MFP"/>
</dbReference>
<reference evidence="2 3" key="1">
    <citation type="submission" date="2019-02" db="EMBL/GenBank/DDBJ databases">
        <title>Deep-cultivation of Planctomycetes and their phenomic and genomic characterization uncovers novel biology.</title>
        <authorList>
            <person name="Wiegand S."/>
            <person name="Jogler M."/>
            <person name="Boedeker C."/>
            <person name="Pinto D."/>
            <person name="Vollmers J."/>
            <person name="Rivas-Marin E."/>
            <person name="Kohn T."/>
            <person name="Peeters S.H."/>
            <person name="Heuer A."/>
            <person name="Rast P."/>
            <person name="Oberbeckmann S."/>
            <person name="Bunk B."/>
            <person name="Jeske O."/>
            <person name="Meyerdierks A."/>
            <person name="Storesund J.E."/>
            <person name="Kallscheuer N."/>
            <person name="Luecker S."/>
            <person name="Lage O.M."/>
            <person name="Pohl T."/>
            <person name="Merkel B.J."/>
            <person name="Hornburger P."/>
            <person name="Mueller R.-W."/>
            <person name="Bruemmer F."/>
            <person name="Labrenz M."/>
            <person name="Spormann A.M."/>
            <person name="Op Den Camp H."/>
            <person name="Overmann J."/>
            <person name="Amann R."/>
            <person name="Jetten M.S.M."/>
            <person name="Mascher T."/>
            <person name="Medema M.H."/>
            <person name="Devos D.P."/>
            <person name="Kaster A.-K."/>
            <person name="Ovreas L."/>
            <person name="Rohde M."/>
            <person name="Galperin M.Y."/>
            <person name="Jogler C."/>
        </authorList>
    </citation>
    <scope>NUCLEOTIDE SEQUENCE [LARGE SCALE GENOMIC DNA]</scope>
    <source>
        <strain evidence="2 3">Pla108</strain>
    </source>
</reference>
<organism evidence="2 3">
    <name type="scientific">Botrimarina colliarenosi</name>
    <dbReference type="NCBI Taxonomy" id="2528001"/>
    <lineage>
        <taxon>Bacteria</taxon>
        <taxon>Pseudomonadati</taxon>
        <taxon>Planctomycetota</taxon>
        <taxon>Planctomycetia</taxon>
        <taxon>Pirellulales</taxon>
        <taxon>Lacipirellulaceae</taxon>
        <taxon>Botrimarina</taxon>
    </lineage>
</organism>
<protein>
    <submittedName>
        <fullName evidence="2">Toluene efflux pump periplasmic linker protein TtgA</fullName>
    </submittedName>
</protein>
<comment type="caution">
    <text evidence="2">The sequence shown here is derived from an EMBL/GenBank/DDBJ whole genome shotgun (WGS) entry which is preliminary data.</text>
</comment>
<dbReference type="EMBL" id="SJPR01000004">
    <property type="protein sequence ID" value="TWT95807.1"/>
    <property type="molecule type" value="Genomic_DNA"/>
</dbReference>
<proteinExistence type="inferred from homology"/>
<dbReference type="PANTHER" id="PTHR30469">
    <property type="entry name" value="MULTIDRUG RESISTANCE PROTEIN MDTA"/>
    <property type="match status" value="1"/>
</dbReference>
<evidence type="ECO:0000313" key="3">
    <source>
        <dbReference type="Proteomes" id="UP000317421"/>
    </source>
</evidence>
<dbReference type="PANTHER" id="PTHR30469:SF15">
    <property type="entry name" value="HLYD FAMILY OF SECRETION PROTEINS"/>
    <property type="match status" value="1"/>
</dbReference>